<sequence>MFLRNKVFDACWQGDSGRYVPGIKSLFQFRNLLWKSAASFFNVRSSELAQKAAIASK</sequence>
<dbReference type="EMBL" id="JADEXS010000526">
    <property type="protein sequence ID" value="MBE9026049.1"/>
    <property type="molecule type" value="Genomic_DNA"/>
</dbReference>
<proteinExistence type="predicted"/>
<accession>A0A8J6ZSE8</accession>
<keyword evidence="2" id="KW-1185">Reference proteome</keyword>
<evidence type="ECO:0000313" key="2">
    <source>
        <dbReference type="Proteomes" id="UP000622533"/>
    </source>
</evidence>
<dbReference type="AlphaFoldDB" id="A0A8J6ZSE8"/>
<gene>
    <name evidence="1" type="ORF">IQ276_27610</name>
</gene>
<dbReference type="Proteomes" id="UP000622533">
    <property type="component" value="Unassembled WGS sequence"/>
</dbReference>
<organism evidence="1 2">
    <name type="scientific">Desmonostoc muscorum LEGE 12446</name>
    <dbReference type="NCBI Taxonomy" id="1828758"/>
    <lineage>
        <taxon>Bacteria</taxon>
        <taxon>Bacillati</taxon>
        <taxon>Cyanobacteriota</taxon>
        <taxon>Cyanophyceae</taxon>
        <taxon>Nostocales</taxon>
        <taxon>Nostocaceae</taxon>
        <taxon>Desmonostoc</taxon>
    </lineage>
</organism>
<dbReference type="RefSeq" id="WP_193921547.1">
    <property type="nucleotide sequence ID" value="NZ_JADEXS020000001.1"/>
</dbReference>
<evidence type="ECO:0000313" key="1">
    <source>
        <dbReference type="EMBL" id="MBE9026049.1"/>
    </source>
</evidence>
<name>A0A8J6ZSE8_DESMC</name>
<reference evidence="1" key="1">
    <citation type="submission" date="2020-10" db="EMBL/GenBank/DDBJ databases">
        <authorList>
            <person name="Castelo-Branco R."/>
            <person name="Eusebio N."/>
            <person name="Adriana R."/>
            <person name="Vieira A."/>
            <person name="Brugerolle De Fraissinette N."/>
            <person name="Rezende De Castro R."/>
            <person name="Schneider M.P."/>
            <person name="Vasconcelos V."/>
            <person name="Leao P.N."/>
        </authorList>
    </citation>
    <scope>NUCLEOTIDE SEQUENCE</scope>
    <source>
        <strain evidence="1">LEGE 12446</strain>
    </source>
</reference>
<comment type="caution">
    <text evidence="1">The sequence shown here is derived from an EMBL/GenBank/DDBJ whole genome shotgun (WGS) entry which is preliminary data.</text>
</comment>
<protein>
    <submittedName>
        <fullName evidence="1">Uncharacterized protein</fullName>
    </submittedName>
</protein>